<dbReference type="AlphaFoldDB" id="A0A0E0LAR9"/>
<evidence type="ECO:0000313" key="6">
    <source>
        <dbReference type="EnsemblPlants" id="OPUNC06G11430.1"/>
    </source>
</evidence>
<dbReference type="EnsemblPlants" id="OPUNC06G11430.1">
    <property type="protein sequence ID" value="OPUNC06G11430.1"/>
    <property type="gene ID" value="OPUNC06G11430"/>
</dbReference>
<dbReference type="GO" id="GO:0006508">
    <property type="term" value="P:proteolysis"/>
    <property type="evidence" value="ECO:0007669"/>
    <property type="project" value="UniProtKB-KW"/>
</dbReference>
<evidence type="ECO:0000256" key="1">
    <source>
        <dbReference type="ARBA" id="ARBA00005234"/>
    </source>
</evidence>
<evidence type="ECO:0000256" key="3">
    <source>
        <dbReference type="ARBA" id="ARBA00022801"/>
    </source>
</evidence>
<keyword evidence="2" id="KW-0645">Protease</keyword>
<dbReference type="Gramene" id="OPUNC06G11430.1">
    <property type="protein sequence ID" value="OPUNC06G11430.1"/>
    <property type="gene ID" value="OPUNC06G11430"/>
</dbReference>
<evidence type="ECO:0000256" key="2">
    <source>
        <dbReference type="ARBA" id="ARBA00022670"/>
    </source>
</evidence>
<dbReference type="SUPFAM" id="SSF54001">
    <property type="entry name" value="Cysteine proteinases"/>
    <property type="match status" value="1"/>
</dbReference>
<evidence type="ECO:0000259" key="5">
    <source>
        <dbReference type="Pfam" id="PF02902"/>
    </source>
</evidence>
<organism evidence="6">
    <name type="scientific">Oryza punctata</name>
    <name type="common">Red rice</name>
    <dbReference type="NCBI Taxonomy" id="4537"/>
    <lineage>
        <taxon>Eukaryota</taxon>
        <taxon>Viridiplantae</taxon>
        <taxon>Streptophyta</taxon>
        <taxon>Embryophyta</taxon>
        <taxon>Tracheophyta</taxon>
        <taxon>Spermatophyta</taxon>
        <taxon>Magnoliopsida</taxon>
        <taxon>Liliopsida</taxon>
        <taxon>Poales</taxon>
        <taxon>Poaceae</taxon>
        <taxon>BOP clade</taxon>
        <taxon>Oryzoideae</taxon>
        <taxon>Oryzeae</taxon>
        <taxon>Oryzinae</taxon>
        <taxon>Oryza</taxon>
    </lineage>
</organism>
<reference evidence="6" key="2">
    <citation type="submission" date="2018-05" db="EMBL/GenBank/DDBJ databases">
        <title>OpunRS2 (Oryza punctata Reference Sequence Version 2).</title>
        <authorList>
            <person name="Zhang J."/>
            <person name="Kudrna D."/>
            <person name="Lee S."/>
            <person name="Talag J."/>
            <person name="Welchert J."/>
            <person name="Wing R.A."/>
        </authorList>
    </citation>
    <scope>NUCLEOTIDE SEQUENCE [LARGE SCALE GENOMIC DNA]</scope>
</reference>
<dbReference type="InterPro" id="IPR003653">
    <property type="entry name" value="Peptidase_C48_C"/>
</dbReference>
<keyword evidence="3" id="KW-0378">Hydrolase</keyword>
<feature type="region of interest" description="Disordered" evidence="4">
    <location>
        <begin position="366"/>
        <end position="387"/>
    </location>
</feature>
<keyword evidence="7" id="KW-1185">Reference proteome</keyword>
<evidence type="ECO:0000313" key="7">
    <source>
        <dbReference type="Proteomes" id="UP000026962"/>
    </source>
</evidence>
<evidence type="ECO:0000256" key="4">
    <source>
        <dbReference type="SAM" id="MobiDB-lite"/>
    </source>
</evidence>
<feature type="region of interest" description="Disordered" evidence="4">
    <location>
        <begin position="312"/>
        <end position="350"/>
    </location>
</feature>
<dbReference type="Pfam" id="PF02902">
    <property type="entry name" value="Peptidase_C48"/>
    <property type="match status" value="1"/>
</dbReference>
<dbReference type="GO" id="GO:0008234">
    <property type="term" value="F:cysteine-type peptidase activity"/>
    <property type="evidence" value="ECO:0007669"/>
    <property type="project" value="InterPro"/>
</dbReference>
<proteinExistence type="inferred from homology"/>
<feature type="domain" description="Ubiquitin-like protease family profile" evidence="5">
    <location>
        <begin position="622"/>
        <end position="720"/>
    </location>
</feature>
<reference evidence="6" key="1">
    <citation type="submission" date="2015-04" db="UniProtKB">
        <authorList>
            <consortium name="EnsemblPlants"/>
        </authorList>
    </citation>
    <scope>IDENTIFICATION</scope>
</reference>
<name>A0A0E0LAR9_ORYPU</name>
<feature type="region of interest" description="Disordered" evidence="4">
    <location>
        <begin position="28"/>
        <end position="80"/>
    </location>
</feature>
<protein>
    <recommendedName>
        <fullName evidence="5">Ubiquitin-like protease family profile domain-containing protein</fullName>
    </recommendedName>
</protein>
<dbReference type="HOGENOM" id="CLU_009582_0_0_1"/>
<feature type="compositionally biased region" description="Basic and acidic residues" evidence="4">
    <location>
        <begin position="67"/>
        <end position="76"/>
    </location>
</feature>
<accession>A0A0E0LAR9</accession>
<dbReference type="STRING" id="4537.A0A0E0LAR9"/>
<feature type="compositionally biased region" description="Basic and acidic residues" evidence="4">
    <location>
        <begin position="319"/>
        <end position="336"/>
    </location>
</feature>
<feature type="compositionally biased region" description="Polar residues" evidence="4">
    <location>
        <begin position="339"/>
        <end position="348"/>
    </location>
</feature>
<dbReference type="Gene3D" id="3.40.395.10">
    <property type="entry name" value="Adenoviral Proteinase, Chain A"/>
    <property type="match status" value="1"/>
</dbReference>
<dbReference type="InterPro" id="IPR038765">
    <property type="entry name" value="Papain-like_cys_pep_sf"/>
</dbReference>
<comment type="similarity">
    <text evidence="1">Belongs to the peptidase C48 family.</text>
</comment>
<feature type="compositionally biased region" description="Low complexity" evidence="4">
    <location>
        <begin position="30"/>
        <end position="43"/>
    </location>
</feature>
<sequence length="748" mass="83009">MPAKVKRIKFADSQIECEVVLLHTQVEEVPAPTAPGAPSSSKGAEQDKRRKPKGKRQAKDDDDGATGDEKDSDHPHTVQLVLGTPLGGKDIVIPSKKVVRSTYDKITDELGIPRDGRISAKMLIGVIKHRQDDPNAVRFFVMILMSKLLHPTTDFYIPKSDLVYVDNLLPPKDIGIDLTYTPRIQLYTKDIIDQIVQVDHNAGGDGASISTTCYAHRVCVKGKVSQGCSTSPPFVDEIVSATTFSFPVMSETIGPHLELVPEDRRAALLDSIAAYDRLAKECAQEIERQIRKVKNNQTMLYKQFVQALQGAQSCPADPRVPHSKEDHQKLDGKDPFSDEPNSSAQPQHQRSDAFNAEFVDCHEEDIPNSRDTANETMDQEENIPEGPHVIVDPPQAEHTPNMGDVSSSPHTGGIAPSDQQFGIDADYMAGDGVPFQEDTSADAVADHTINEPPFAIAGNEMIHISSTETVTENISDNLNDEDGAAHGTEKILSLATSDTNQTHDCHLVSQEPCLNITPTLTLELPTDTGMTDTQVYEKIEEICMREGAPTLNEVQPRSPYLKLLEMDSAVAYVPDVVKSFTDGNMTEGLFIDAFSAMIFKDDMRNRPASFGKRIFLPTTIGVVLPVLHQAHWSLYAINIPHRRIDIMDSNNYPLIGTHVGDHHSSLAKRIVKRLSDALQKALPKRFCRFGGFRKNHMDCAKMEIGSNDCAFFIMKYMEAYDGNRNPLKICPFRYVKISPFNLRFFEHK</sequence>
<dbReference type="Proteomes" id="UP000026962">
    <property type="component" value="Chromosome 6"/>
</dbReference>